<reference evidence="2 3" key="1">
    <citation type="submission" date="2023-06" db="EMBL/GenBank/DDBJ databases">
        <authorList>
            <person name="Oyuntsetseg B."/>
            <person name="Kim S.B."/>
        </authorList>
    </citation>
    <scope>NUCLEOTIDE SEQUENCE [LARGE SCALE GENOMIC DNA]</scope>
    <source>
        <strain evidence="2 3">2-2</strain>
    </source>
</reference>
<protein>
    <submittedName>
        <fullName evidence="2">Sodium-independent anion transporter</fullName>
    </submittedName>
</protein>
<evidence type="ECO:0000313" key="3">
    <source>
        <dbReference type="Proteomes" id="UP001227101"/>
    </source>
</evidence>
<gene>
    <name evidence="2" type="ORF">QP939_33845</name>
</gene>
<dbReference type="EMBL" id="CP127173">
    <property type="protein sequence ID" value="WIV62195.1"/>
    <property type="molecule type" value="Genomic_DNA"/>
</dbReference>
<evidence type="ECO:0000313" key="2">
    <source>
        <dbReference type="EMBL" id="WIV62195.1"/>
    </source>
</evidence>
<evidence type="ECO:0000259" key="1">
    <source>
        <dbReference type="PROSITE" id="PS50801"/>
    </source>
</evidence>
<sequence length="84" mass="8915">MHLLDATGAKALGEAIEELEARGITVLVKGIRPHHRHLLTATGALGKLRHENHLFTDLGEAAAHARSHVQRARATDATAVGTQG</sequence>
<accession>A0ABY8Y2H6</accession>
<dbReference type="Pfam" id="PF01740">
    <property type="entry name" value="STAS"/>
    <property type="match status" value="1"/>
</dbReference>
<organism evidence="2 3">
    <name type="scientific">Amycolatopsis nalaikhensis</name>
    <dbReference type="NCBI Taxonomy" id="715472"/>
    <lineage>
        <taxon>Bacteria</taxon>
        <taxon>Bacillati</taxon>
        <taxon>Actinomycetota</taxon>
        <taxon>Actinomycetes</taxon>
        <taxon>Pseudonocardiales</taxon>
        <taxon>Pseudonocardiaceae</taxon>
        <taxon>Amycolatopsis</taxon>
    </lineage>
</organism>
<name>A0ABY8Y2H6_9PSEU</name>
<dbReference type="PROSITE" id="PS50801">
    <property type="entry name" value="STAS"/>
    <property type="match status" value="1"/>
</dbReference>
<dbReference type="CDD" id="cd07042">
    <property type="entry name" value="STAS_SulP_like_sulfate_transporter"/>
    <property type="match status" value="1"/>
</dbReference>
<dbReference type="Proteomes" id="UP001227101">
    <property type="component" value="Chromosome"/>
</dbReference>
<dbReference type="SUPFAM" id="SSF52091">
    <property type="entry name" value="SpoIIaa-like"/>
    <property type="match status" value="1"/>
</dbReference>
<keyword evidence="3" id="KW-1185">Reference proteome</keyword>
<proteinExistence type="predicted"/>
<dbReference type="InterPro" id="IPR002645">
    <property type="entry name" value="STAS_dom"/>
</dbReference>
<dbReference type="Gene3D" id="3.30.750.24">
    <property type="entry name" value="STAS domain"/>
    <property type="match status" value="1"/>
</dbReference>
<feature type="domain" description="STAS" evidence="1">
    <location>
        <begin position="1"/>
        <end position="65"/>
    </location>
</feature>
<dbReference type="InterPro" id="IPR036513">
    <property type="entry name" value="STAS_dom_sf"/>
</dbReference>